<organism evidence="4 5">
    <name type="scientific">Shimia abyssi</name>
    <dbReference type="NCBI Taxonomy" id="1662395"/>
    <lineage>
        <taxon>Bacteria</taxon>
        <taxon>Pseudomonadati</taxon>
        <taxon>Pseudomonadota</taxon>
        <taxon>Alphaproteobacteria</taxon>
        <taxon>Rhodobacterales</taxon>
        <taxon>Roseobacteraceae</taxon>
    </lineage>
</organism>
<dbReference type="Gene3D" id="1.25.40.10">
    <property type="entry name" value="Tetratricopeptide repeat domain"/>
    <property type="match status" value="1"/>
</dbReference>
<accession>A0A2P8FJY3</accession>
<dbReference type="Gene3D" id="3.40.50.410">
    <property type="entry name" value="von Willebrand factor, type A domain"/>
    <property type="match status" value="1"/>
</dbReference>
<protein>
    <submittedName>
        <fullName evidence="4">Ca-activated chloride channel family protein</fullName>
    </submittedName>
</protein>
<proteinExistence type="predicted"/>
<keyword evidence="1" id="KW-0802">TPR repeat</keyword>
<reference evidence="4 5" key="1">
    <citation type="submission" date="2018-03" db="EMBL/GenBank/DDBJ databases">
        <title>Genomic Encyclopedia of Archaeal and Bacterial Type Strains, Phase II (KMG-II): from individual species to whole genera.</title>
        <authorList>
            <person name="Goeker M."/>
        </authorList>
    </citation>
    <scope>NUCLEOTIDE SEQUENCE [LARGE SCALE GENOMIC DNA]</scope>
    <source>
        <strain evidence="4 5">DSM 100673</strain>
    </source>
</reference>
<feature type="repeat" description="TPR" evidence="1">
    <location>
        <begin position="386"/>
        <end position="419"/>
    </location>
</feature>
<dbReference type="InterPro" id="IPR019734">
    <property type="entry name" value="TPR_rpt"/>
</dbReference>
<keyword evidence="2" id="KW-1133">Transmembrane helix</keyword>
<evidence type="ECO:0000256" key="2">
    <source>
        <dbReference type="SAM" id="Phobius"/>
    </source>
</evidence>
<gene>
    <name evidence="4" type="ORF">CLV88_101423</name>
</gene>
<keyword evidence="5" id="KW-1185">Reference proteome</keyword>
<sequence length="511" mass="55828">MTPFETALSAFHFIRPAFLLTLIPLALLWWRIRRPAEAADTVTLDIAPHLKSALTIGAKRATRFHPIDLVTLVLTLLTLAASGPTWSRVPEPFAAQTAPMVIALQVTPSMQESDLAPSRLERAKQKIRDLLEMRAGARTALIAYSGTAHSAVPMTDDSALIQPYLEGLSPEIMPVEGTAPLAALALAQDILQRDDNAGGVLFLLDDISTSDATQLAQSANGTPLAFLTMLPNSTTPSALSQVQAQTVAVTPDTADLRALERGFQAAYQQAQLQDAAQPWQDRGAWLAWPAAFLLLFWFRRGVTMRWALLFALAMSIPPERAQAQGVSQSLRDWFFTPDQQGWLAYRKKDYAIAADRFADPYARGVAQYRAGQYEAAAQSFAQLDTADAAFAAGMAYVKSRGYRNGVRAFERALEIDPTHQGANNNLPIAKQIVDFVETQREQSDTGEDSGIGADDVVFDNEAQRGAETELSAPAEDKPSMLTADQWMNTVDTATSDFLLQRFRLEASEASQ</sequence>
<dbReference type="AlphaFoldDB" id="A0A2P8FJY3"/>
<keyword evidence="2" id="KW-0472">Membrane</keyword>
<comment type="caution">
    <text evidence="4">The sequence shown here is derived from an EMBL/GenBank/DDBJ whole genome shotgun (WGS) entry which is preliminary data.</text>
</comment>
<dbReference type="RefSeq" id="WP_106606707.1">
    <property type="nucleotide sequence ID" value="NZ_PYGJ01000001.1"/>
</dbReference>
<dbReference type="PANTHER" id="PTHR22550">
    <property type="entry name" value="SPORE GERMINATION PROTEIN"/>
    <property type="match status" value="1"/>
</dbReference>
<keyword evidence="2" id="KW-0812">Transmembrane</keyword>
<evidence type="ECO:0000259" key="3">
    <source>
        <dbReference type="Pfam" id="PF13519"/>
    </source>
</evidence>
<dbReference type="OrthoDB" id="9807628at2"/>
<dbReference type="Proteomes" id="UP000240418">
    <property type="component" value="Unassembled WGS sequence"/>
</dbReference>
<dbReference type="InterPro" id="IPR002035">
    <property type="entry name" value="VWF_A"/>
</dbReference>
<dbReference type="InterPro" id="IPR011990">
    <property type="entry name" value="TPR-like_helical_dom_sf"/>
</dbReference>
<feature type="transmembrane region" description="Helical" evidence="2">
    <location>
        <begin position="12"/>
        <end position="30"/>
    </location>
</feature>
<evidence type="ECO:0000256" key="1">
    <source>
        <dbReference type="PROSITE-ProRule" id="PRU00339"/>
    </source>
</evidence>
<dbReference type="SUPFAM" id="SSF53300">
    <property type="entry name" value="vWA-like"/>
    <property type="match status" value="1"/>
</dbReference>
<dbReference type="PANTHER" id="PTHR22550:SF14">
    <property type="entry name" value="VWFA DOMAIN-CONTAINING PROTEIN"/>
    <property type="match status" value="1"/>
</dbReference>
<dbReference type="InterPro" id="IPR050768">
    <property type="entry name" value="UPF0353/GerABKA_families"/>
</dbReference>
<feature type="domain" description="VWFA" evidence="3">
    <location>
        <begin position="100"/>
        <end position="204"/>
    </location>
</feature>
<name>A0A2P8FJY3_9RHOB</name>
<dbReference type="InterPro" id="IPR036465">
    <property type="entry name" value="vWFA_dom_sf"/>
</dbReference>
<dbReference type="Pfam" id="PF13519">
    <property type="entry name" value="VWA_2"/>
    <property type="match status" value="1"/>
</dbReference>
<feature type="transmembrane region" description="Helical" evidence="2">
    <location>
        <begin position="69"/>
        <end position="87"/>
    </location>
</feature>
<dbReference type="PROSITE" id="PS50005">
    <property type="entry name" value="TPR"/>
    <property type="match status" value="1"/>
</dbReference>
<dbReference type="SUPFAM" id="SSF48452">
    <property type="entry name" value="TPR-like"/>
    <property type="match status" value="1"/>
</dbReference>
<dbReference type="EMBL" id="PYGJ01000001">
    <property type="protein sequence ID" value="PSL21998.1"/>
    <property type="molecule type" value="Genomic_DNA"/>
</dbReference>
<evidence type="ECO:0000313" key="5">
    <source>
        <dbReference type="Proteomes" id="UP000240418"/>
    </source>
</evidence>
<evidence type="ECO:0000313" key="4">
    <source>
        <dbReference type="EMBL" id="PSL21998.1"/>
    </source>
</evidence>